<organism evidence="1 2">
    <name type="scientific">Racocetra persica</name>
    <dbReference type="NCBI Taxonomy" id="160502"/>
    <lineage>
        <taxon>Eukaryota</taxon>
        <taxon>Fungi</taxon>
        <taxon>Fungi incertae sedis</taxon>
        <taxon>Mucoromycota</taxon>
        <taxon>Glomeromycotina</taxon>
        <taxon>Glomeromycetes</taxon>
        <taxon>Diversisporales</taxon>
        <taxon>Gigasporaceae</taxon>
        <taxon>Racocetra</taxon>
    </lineage>
</organism>
<protein>
    <submittedName>
        <fullName evidence="1">33070_t:CDS:1</fullName>
    </submittedName>
</protein>
<gene>
    <name evidence="1" type="ORF">RPERSI_LOCUS16452</name>
</gene>
<dbReference type="EMBL" id="CAJVQC010040722">
    <property type="protein sequence ID" value="CAG8771425.1"/>
    <property type="molecule type" value="Genomic_DNA"/>
</dbReference>
<keyword evidence="2" id="KW-1185">Reference proteome</keyword>
<evidence type="ECO:0000313" key="2">
    <source>
        <dbReference type="Proteomes" id="UP000789920"/>
    </source>
</evidence>
<feature type="non-terminal residue" evidence="1">
    <location>
        <position position="56"/>
    </location>
</feature>
<name>A0ACA9R0I0_9GLOM</name>
<dbReference type="Proteomes" id="UP000789920">
    <property type="component" value="Unassembled WGS sequence"/>
</dbReference>
<comment type="caution">
    <text evidence="1">The sequence shown here is derived from an EMBL/GenBank/DDBJ whole genome shotgun (WGS) entry which is preliminary data.</text>
</comment>
<feature type="non-terminal residue" evidence="1">
    <location>
        <position position="1"/>
    </location>
</feature>
<reference evidence="1" key="1">
    <citation type="submission" date="2021-06" db="EMBL/GenBank/DDBJ databases">
        <authorList>
            <person name="Kallberg Y."/>
            <person name="Tangrot J."/>
            <person name="Rosling A."/>
        </authorList>
    </citation>
    <scope>NUCLEOTIDE SEQUENCE</scope>
    <source>
        <strain evidence="1">MA461A</strain>
    </source>
</reference>
<accession>A0ACA9R0I0</accession>
<proteinExistence type="predicted"/>
<sequence length="56" mass="6717">KFKYHDFKVGDLILVVRSDIAASKLVKFEEKFKGSYYIYQKLENDAYKLQTKEHDQ</sequence>
<evidence type="ECO:0000313" key="1">
    <source>
        <dbReference type="EMBL" id="CAG8771425.1"/>
    </source>
</evidence>